<gene>
    <name evidence="2" type="ORF">EV192_103351</name>
</gene>
<dbReference type="OrthoDB" id="262125at2"/>
<keyword evidence="3" id="KW-1185">Reference proteome</keyword>
<proteinExistence type="predicted"/>
<dbReference type="RefSeq" id="WP_132116008.1">
    <property type="nucleotide sequence ID" value="NZ_SLWS01000003.1"/>
</dbReference>
<comment type="caution">
    <text evidence="2">The sequence shown here is derived from an EMBL/GenBank/DDBJ whole genome shotgun (WGS) entry which is preliminary data.</text>
</comment>
<dbReference type="InterPro" id="IPR012338">
    <property type="entry name" value="Beta-lactam/transpept-like"/>
</dbReference>
<dbReference type="Proteomes" id="UP000295680">
    <property type="component" value="Unassembled WGS sequence"/>
</dbReference>
<organism evidence="2 3">
    <name type="scientific">Actinocrispum wychmicini</name>
    <dbReference type="NCBI Taxonomy" id="1213861"/>
    <lineage>
        <taxon>Bacteria</taxon>
        <taxon>Bacillati</taxon>
        <taxon>Actinomycetota</taxon>
        <taxon>Actinomycetes</taxon>
        <taxon>Pseudonocardiales</taxon>
        <taxon>Pseudonocardiaceae</taxon>
        <taxon>Actinocrispum</taxon>
    </lineage>
</organism>
<evidence type="ECO:0000313" key="2">
    <source>
        <dbReference type="EMBL" id="TCO60776.1"/>
    </source>
</evidence>
<accession>A0A4R2JU36</accession>
<dbReference type="AlphaFoldDB" id="A0A4R2JU36"/>
<dbReference type="EMBL" id="SLWS01000003">
    <property type="protein sequence ID" value="TCO60776.1"/>
    <property type="molecule type" value="Genomic_DNA"/>
</dbReference>
<evidence type="ECO:0000259" key="1">
    <source>
        <dbReference type="Pfam" id="PF00144"/>
    </source>
</evidence>
<sequence>MSRSEEIAAWLPGRLAELIAEHRVPGAQAAVLVDGEIVDAAAGVLSTTTGVEVTTDAVFQIGSITKVWTATLVMQLVDEGLVDLDEPVVTYVPDFKVADPKATATVTVRQLLDHTSGIDGDLFNGTGRGDDAVEKYLATITDAEQVHEPGALFSYCNSGYVVLGRLVEVLRGKPFGAVLHERIAEPLGLKHVAVNPDEAIMFRAAVGHIGEETPEPAPFWSLEPSNAPAGAMLSMRARDLLTWAKAHLDDGGPILSAGTAKAMRVPQVDVPYTAGLASQWGLGWELFGFDAGVFGHDGGTIGQVAMLRISGDANVVVVLLTNGLNGGAMHDDIVGRVLRDYAGAELPVEATPPAQPEPLDASRVSGLYRTPMLDFEVTVDDDGRGWVEILPRTELDGIGVPEGKTEVVALRDDVLIGAERQHGRHLAYSLIEHNGARYLFNSRAARRVEGA</sequence>
<evidence type="ECO:0000313" key="3">
    <source>
        <dbReference type="Proteomes" id="UP000295680"/>
    </source>
</evidence>
<dbReference type="InterPro" id="IPR050491">
    <property type="entry name" value="AmpC-like"/>
</dbReference>
<dbReference type="Pfam" id="PF00144">
    <property type="entry name" value="Beta-lactamase"/>
    <property type="match status" value="1"/>
</dbReference>
<name>A0A4R2JU36_9PSEU</name>
<protein>
    <submittedName>
        <fullName evidence="2">CubicO group peptidase (Beta-lactamase class C family)</fullName>
    </submittedName>
</protein>
<dbReference type="SUPFAM" id="SSF56601">
    <property type="entry name" value="beta-lactamase/transpeptidase-like"/>
    <property type="match status" value="1"/>
</dbReference>
<dbReference type="PANTHER" id="PTHR46825:SF9">
    <property type="entry name" value="BETA-LACTAMASE-RELATED DOMAIN-CONTAINING PROTEIN"/>
    <property type="match status" value="1"/>
</dbReference>
<dbReference type="InterPro" id="IPR001466">
    <property type="entry name" value="Beta-lactam-related"/>
</dbReference>
<feature type="domain" description="Beta-lactamase-related" evidence="1">
    <location>
        <begin position="16"/>
        <end position="328"/>
    </location>
</feature>
<dbReference type="PANTHER" id="PTHR46825">
    <property type="entry name" value="D-ALANYL-D-ALANINE-CARBOXYPEPTIDASE/ENDOPEPTIDASE AMPH"/>
    <property type="match status" value="1"/>
</dbReference>
<dbReference type="Gene3D" id="3.40.710.10">
    <property type="entry name" value="DD-peptidase/beta-lactamase superfamily"/>
    <property type="match status" value="1"/>
</dbReference>
<reference evidence="2 3" key="1">
    <citation type="submission" date="2019-03" db="EMBL/GenBank/DDBJ databases">
        <title>Genomic Encyclopedia of Type Strains, Phase IV (KMG-IV): sequencing the most valuable type-strain genomes for metagenomic binning, comparative biology and taxonomic classification.</title>
        <authorList>
            <person name="Goeker M."/>
        </authorList>
    </citation>
    <scope>NUCLEOTIDE SEQUENCE [LARGE SCALE GENOMIC DNA]</scope>
    <source>
        <strain evidence="2 3">DSM 45934</strain>
    </source>
</reference>